<keyword evidence="1" id="KW-0472">Membrane</keyword>
<protein>
    <recommendedName>
        <fullName evidence="2">Heterokaryon incompatibility domain-containing protein</fullName>
    </recommendedName>
</protein>
<feature type="transmembrane region" description="Helical" evidence="1">
    <location>
        <begin position="32"/>
        <end position="53"/>
    </location>
</feature>
<dbReference type="Pfam" id="PF06985">
    <property type="entry name" value="HET"/>
    <property type="match status" value="1"/>
</dbReference>
<evidence type="ECO:0000313" key="4">
    <source>
        <dbReference type="Proteomes" id="UP001345691"/>
    </source>
</evidence>
<accession>A0ABR0JQU8</accession>
<dbReference type="EMBL" id="JAVRRF010000001">
    <property type="protein sequence ID" value="KAK5068331.1"/>
    <property type="molecule type" value="Genomic_DNA"/>
</dbReference>
<keyword evidence="1" id="KW-1133">Transmembrane helix</keyword>
<evidence type="ECO:0000259" key="2">
    <source>
        <dbReference type="Pfam" id="PF06985"/>
    </source>
</evidence>
<gene>
    <name evidence="3" type="ORF">LTR69_000449</name>
</gene>
<reference evidence="3 4" key="1">
    <citation type="submission" date="2023-08" db="EMBL/GenBank/DDBJ databases">
        <title>Black Yeasts Isolated from many extreme environments.</title>
        <authorList>
            <person name="Coleine C."/>
            <person name="Stajich J.E."/>
            <person name="Selbmann L."/>
        </authorList>
    </citation>
    <scope>NUCLEOTIDE SEQUENCE [LARGE SCALE GENOMIC DNA]</scope>
    <source>
        <strain evidence="3 4">CCFEE 6328</strain>
    </source>
</reference>
<sequence>MAVAGTIIPWFNSAGAYSSTGTNTIEGLESPAFNSSFAFLILMMAVLNFLFLVCSITTNLGLFVIYLAAVPGFATLAGAHWKIALGQTEAAETLTVLTFNNRSLAMDLQHAEQPFGSCANASWDFEVPIVFLEQHRYDAQDPSAAFLQRCGYLTFGDLVEQEPMKVISFIQAHTYINLCAHVAYIFDMEFDFIQELVSYEYIEHDEGVGMVSQAVEFTFRLYHHVERLLRRADEPHYPLEEKSEVFMQAVQSSAGHLQWFLEVLHGVAAGNVSGWSPHHRECAYLIYLSGLILGEHLDGLYAALLIKHPNRTAPCEWPDASYMFFSKLVENGYCPREIQAFASMRCPATLVSSLLRLKNVRMRQCHKDCSLDFCPYETVDESTYKTEHVQICRGCQKFSIDSKQLLECYEAGEIPAMSFEFQTAEDCSLQVIKTIHSVDVHSSDPKSSRFRYVAISHVWSDGLGNPQHNALWTCQLMKIQAWVDALSTEGETPVPFWLDTLCVPHETGYRRKAINDMHRIYEFAFKTLVIDSSLWSIPASFSDSNPEVLLIKILACPWARRLWTFQEAYCAARSIFFQFREKALPIQEILQSLAATYCTPRSSEAYLTMDKITTEGLFRLDVILVCGIRFCAAFSGNTRDEWPIHRRFSSVVRALHARRTSHVGDEALCLATLLGRHPDFLHDIPDHLRLNQLIRSLKSLPQAIVFFKGPRYDVDGDRWIPKTFLTWTDKAEQLDAYTDLACTIDAEGIVANLAGLRFELTKDFPRANYGNSEVIPIAVSGSKDQYWIEFHKPGLEWDTFTNARLALLFHHSLLFPNTHGYNGRVVLVSIRREVTERIFARFETPVHVHLQVQVDALPNIPGIHTILLPNTQQWCIG</sequence>
<dbReference type="PANTHER" id="PTHR39596">
    <property type="match status" value="1"/>
</dbReference>
<keyword evidence="4" id="KW-1185">Reference proteome</keyword>
<keyword evidence="1" id="KW-0812">Transmembrane</keyword>
<dbReference type="PANTHER" id="PTHR39596:SF2">
    <property type="entry name" value="HET DOMAIN PROTEIN (AFU_ORTHOLOGUE AFUA_1G17550)-RELATED"/>
    <property type="match status" value="1"/>
</dbReference>
<name>A0ABR0JQU8_9EURO</name>
<feature type="domain" description="Heterokaryon incompatibility" evidence="2">
    <location>
        <begin position="452"/>
        <end position="530"/>
    </location>
</feature>
<proteinExistence type="predicted"/>
<dbReference type="InterPro" id="IPR010730">
    <property type="entry name" value="HET"/>
</dbReference>
<evidence type="ECO:0000313" key="3">
    <source>
        <dbReference type="EMBL" id="KAK5068331.1"/>
    </source>
</evidence>
<dbReference type="Proteomes" id="UP001345691">
    <property type="component" value="Unassembled WGS sequence"/>
</dbReference>
<comment type="caution">
    <text evidence="3">The sequence shown here is derived from an EMBL/GenBank/DDBJ whole genome shotgun (WGS) entry which is preliminary data.</text>
</comment>
<organism evidence="3 4">
    <name type="scientific">Exophiala sideris</name>
    <dbReference type="NCBI Taxonomy" id="1016849"/>
    <lineage>
        <taxon>Eukaryota</taxon>
        <taxon>Fungi</taxon>
        <taxon>Dikarya</taxon>
        <taxon>Ascomycota</taxon>
        <taxon>Pezizomycotina</taxon>
        <taxon>Eurotiomycetes</taxon>
        <taxon>Chaetothyriomycetidae</taxon>
        <taxon>Chaetothyriales</taxon>
        <taxon>Herpotrichiellaceae</taxon>
        <taxon>Exophiala</taxon>
    </lineage>
</organism>
<feature type="transmembrane region" description="Helical" evidence="1">
    <location>
        <begin position="60"/>
        <end position="81"/>
    </location>
</feature>
<evidence type="ECO:0000256" key="1">
    <source>
        <dbReference type="SAM" id="Phobius"/>
    </source>
</evidence>